<keyword evidence="2" id="KW-0238">DNA-binding</keyword>
<evidence type="ECO:0000256" key="3">
    <source>
        <dbReference type="ARBA" id="ARBA00023163"/>
    </source>
</evidence>
<keyword evidence="1" id="KW-0805">Transcription regulation</keyword>
<sequence length="253" mass="28613">MHIEHYKPVAVLQPFIRSIMIIESEYALQNEVLPDTSLVMAFRLKGSVVASDYGTLPVAVMAGLRKTSRSLSYAGGTANLLVVFREDGAAAFFKAPLHELFGTSVALDNFVDRHQLSELSERLSEAVNYVNAVHIVQQFLLRLWKQSAPDLLVHSAIEQIQEMNGNIRVKALPDRLHISQDAFEKRFRRVTGATPKQFASIVRLRSLISRSDEMTLTETAYNAGYFDQAHFIKDFKAFTGKTPRAFYQSQLFW</sequence>
<dbReference type="AlphaFoldDB" id="A0A5C6LMU9"/>
<dbReference type="PROSITE" id="PS01124">
    <property type="entry name" value="HTH_ARAC_FAMILY_2"/>
    <property type="match status" value="1"/>
</dbReference>
<evidence type="ECO:0000313" key="5">
    <source>
        <dbReference type="EMBL" id="TWV98073.1"/>
    </source>
</evidence>
<feature type="domain" description="HTH araC/xylS-type" evidence="4">
    <location>
        <begin position="150"/>
        <end position="249"/>
    </location>
</feature>
<accession>A0A5C6LMU9</accession>
<reference evidence="5 6" key="1">
    <citation type="submission" date="2019-08" db="EMBL/GenBank/DDBJ databases">
        <title>Whole genome sequencing of chitin degrading bacteria Chitinophaga pinensis YS16.</title>
        <authorList>
            <person name="Singh R.P."/>
            <person name="Manchanda G."/>
            <person name="Maurya I.K."/>
            <person name="Joshi N.K."/>
            <person name="Srivastava A.K."/>
        </authorList>
    </citation>
    <scope>NUCLEOTIDE SEQUENCE [LARGE SCALE GENOMIC DNA]</scope>
    <source>
        <strain evidence="5 6">YS-16</strain>
    </source>
</reference>
<gene>
    <name evidence="5" type="ORF">FEF09_21130</name>
</gene>
<dbReference type="InterPro" id="IPR050204">
    <property type="entry name" value="AraC_XylS_family_regulators"/>
</dbReference>
<dbReference type="Gene3D" id="1.10.10.60">
    <property type="entry name" value="Homeodomain-like"/>
    <property type="match status" value="2"/>
</dbReference>
<dbReference type="Pfam" id="PF12833">
    <property type="entry name" value="HTH_18"/>
    <property type="match status" value="1"/>
</dbReference>
<dbReference type="PANTHER" id="PTHR46796">
    <property type="entry name" value="HTH-TYPE TRANSCRIPTIONAL ACTIVATOR RHAS-RELATED"/>
    <property type="match status" value="1"/>
</dbReference>
<evidence type="ECO:0000259" key="4">
    <source>
        <dbReference type="PROSITE" id="PS01124"/>
    </source>
</evidence>
<dbReference type="InterPro" id="IPR018060">
    <property type="entry name" value="HTH_AraC"/>
</dbReference>
<organism evidence="5 6">
    <name type="scientific">Chitinophaga pinensis</name>
    <dbReference type="NCBI Taxonomy" id="79329"/>
    <lineage>
        <taxon>Bacteria</taxon>
        <taxon>Pseudomonadati</taxon>
        <taxon>Bacteroidota</taxon>
        <taxon>Chitinophagia</taxon>
        <taxon>Chitinophagales</taxon>
        <taxon>Chitinophagaceae</taxon>
        <taxon>Chitinophaga</taxon>
    </lineage>
</organism>
<dbReference type="GO" id="GO:0003700">
    <property type="term" value="F:DNA-binding transcription factor activity"/>
    <property type="evidence" value="ECO:0007669"/>
    <property type="project" value="InterPro"/>
</dbReference>
<dbReference type="SUPFAM" id="SSF46689">
    <property type="entry name" value="Homeodomain-like"/>
    <property type="match status" value="1"/>
</dbReference>
<protein>
    <submittedName>
        <fullName evidence="5">Helix-turn-helix transcriptional regulator</fullName>
    </submittedName>
</protein>
<comment type="caution">
    <text evidence="5">The sequence shown here is derived from an EMBL/GenBank/DDBJ whole genome shotgun (WGS) entry which is preliminary data.</text>
</comment>
<evidence type="ECO:0000256" key="1">
    <source>
        <dbReference type="ARBA" id="ARBA00023015"/>
    </source>
</evidence>
<evidence type="ECO:0000313" key="6">
    <source>
        <dbReference type="Proteomes" id="UP000318815"/>
    </source>
</evidence>
<dbReference type="PROSITE" id="PS00041">
    <property type="entry name" value="HTH_ARAC_FAMILY_1"/>
    <property type="match status" value="1"/>
</dbReference>
<keyword evidence="3" id="KW-0804">Transcription</keyword>
<dbReference type="InterPro" id="IPR009057">
    <property type="entry name" value="Homeodomain-like_sf"/>
</dbReference>
<dbReference type="SMART" id="SM00342">
    <property type="entry name" value="HTH_ARAC"/>
    <property type="match status" value="1"/>
</dbReference>
<proteinExistence type="predicted"/>
<dbReference type="EMBL" id="VOHS01000026">
    <property type="protein sequence ID" value="TWV98073.1"/>
    <property type="molecule type" value="Genomic_DNA"/>
</dbReference>
<evidence type="ECO:0000256" key="2">
    <source>
        <dbReference type="ARBA" id="ARBA00023125"/>
    </source>
</evidence>
<dbReference type="PANTHER" id="PTHR46796:SF13">
    <property type="entry name" value="HTH-TYPE TRANSCRIPTIONAL ACTIVATOR RHAS"/>
    <property type="match status" value="1"/>
</dbReference>
<dbReference type="InterPro" id="IPR018062">
    <property type="entry name" value="HTH_AraC-typ_CS"/>
</dbReference>
<dbReference type="GO" id="GO:0043565">
    <property type="term" value="F:sequence-specific DNA binding"/>
    <property type="evidence" value="ECO:0007669"/>
    <property type="project" value="InterPro"/>
</dbReference>
<name>A0A5C6LMU9_9BACT</name>
<keyword evidence="6" id="KW-1185">Reference proteome</keyword>
<dbReference type="InterPro" id="IPR046532">
    <property type="entry name" value="DUF6597"/>
</dbReference>
<dbReference type="Proteomes" id="UP000318815">
    <property type="component" value="Unassembled WGS sequence"/>
</dbReference>
<dbReference type="Pfam" id="PF20240">
    <property type="entry name" value="DUF6597"/>
    <property type="match status" value="1"/>
</dbReference>
<dbReference type="RefSeq" id="WP_146306948.1">
    <property type="nucleotide sequence ID" value="NZ_VOHS01000026.1"/>
</dbReference>
<dbReference type="OrthoDB" id="655946at2"/>